<protein>
    <submittedName>
        <fullName evidence="3">Uncharacterized protein</fullName>
    </submittedName>
</protein>
<comment type="caution">
    <text evidence="3">The sequence shown here is derived from an EMBL/GenBank/DDBJ whole genome shotgun (WGS) entry which is preliminary data.</text>
</comment>
<proteinExistence type="predicted"/>
<dbReference type="eggNOG" id="ENOG5032FTU">
    <property type="taxonomic scope" value="Bacteria"/>
</dbReference>
<dbReference type="RefSeq" id="WP_037263853.1">
    <property type="nucleotide sequence ID" value="NZ_JALZ01000015.1"/>
</dbReference>
<dbReference type="Proteomes" id="UP000022447">
    <property type="component" value="Unassembled WGS sequence"/>
</dbReference>
<sequence>MAYSDRSQHTHQAHDPYAQQLNADPQLRTPRSSRGAVAGLGVVVALIIAVIVGTSIIGGDGDTAPAQAPVATEQGAPASDAQDAPLAPTGGSGTAAPEAQ</sequence>
<evidence type="ECO:0000313" key="3">
    <source>
        <dbReference type="EMBL" id="ETX14022.1"/>
    </source>
</evidence>
<keyword evidence="4" id="KW-1185">Reference proteome</keyword>
<name>X7EDL6_9RHOB</name>
<evidence type="ECO:0000256" key="1">
    <source>
        <dbReference type="SAM" id="MobiDB-lite"/>
    </source>
</evidence>
<keyword evidence="2" id="KW-1133">Transmembrane helix</keyword>
<feature type="region of interest" description="Disordered" evidence="1">
    <location>
        <begin position="1"/>
        <end position="32"/>
    </location>
</feature>
<evidence type="ECO:0000313" key="4">
    <source>
        <dbReference type="Proteomes" id="UP000022447"/>
    </source>
</evidence>
<gene>
    <name evidence="3" type="ORF">OCH239_05975</name>
</gene>
<reference evidence="3 4" key="1">
    <citation type="submission" date="2014-01" db="EMBL/GenBank/DDBJ databases">
        <title>Roseivivax halodurans JCM 10272 Genome Sequencing.</title>
        <authorList>
            <person name="Lai Q."/>
            <person name="Li G."/>
            <person name="Shao Z."/>
        </authorList>
    </citation>
    <scope>NUCLEOTIDE SEQUENCE [LARGE SCALE GENOMIC DNA]</scope>
    <source>
        <strain evidence="3 4">JCM 10272</strain>
    </source>
</reference>
<organism evidence="3 4">
    <name type="scientific">Roseivivax halodurans JCM 10272</name>
    <dbReference type="NCBI Taxonomy" id="1449350"/>
    <lineage>
        <taxon>Bacteria</taxon>
        <taxon>Pseudomonadati</taxon>
        <taxon>Pseudomonadota</taxon>
        <taxon>Alphaproteobacteria</taxon>
        <taxon>Rhodobacterales</taxon>
        <taxon>Roseobacteraceae</taxon>
        <taxon>Roseivivax</taxon>
    </lineage>
</organism>
<dbReference type="OrthoDB" id="10001745at2"/>
<evidence type="ECO:0000256" key="2">
    <source>
        <dbReference type="SAM" id="Phobius"/>
    </source>
</evidence>
<feature type="transmembrane region" description="Helical" evidence="2">
    <location>
        <begin position="36"/>
        <end position="57"/>
    </location>
</feature>
<feature type="compositionally biased region" description="Basic and acidic residues" evidence="1">
    <location>
        <begin position="1"/>
        <end position="14"/>
    </location>
</feature>
<dbReference type="EMBL" id="JALZ01000015">
    <property type="protein sequence ID" value="ETX14022.1"/>
    <property type="molecule type" value="Genomic_DNA"/>
</dbReference>
<feature type="region of interest" description="Disordered" evidence="1">
    <location>
        <begin position="59"/>
        <end position="100"/>
    </location>
</feature>
<dbReference type="AlphaFoldDB" id="X7EDL6"/>
<accession>X7EDL6</accession>
<keyword evidence="2" id="KW-0812">Transmembrane</keyword>
<keyword evidence="2" id="KW-0472">Membrane</keyword>